<protein>
    <recommendedName>
        <fullName evidence="2">Integrin beta subunit cytoplasmic domain-containing protein</fullName>
    </recommendedName>
</protein>
<dbReference type="Proteomes" id="UP000694388">
    <property type="component" value="Unplaced"/>
</dbReference>
<sequence>MLHGAAPANSRAVRSTAARVEFGCVEELEWAGTSSRAVGAKREWSQAAGTPSFSNQLWPPSTERTTSKELKTEDDVMVYRPPSAGAGPWSKLTSLSPLIGRGSHGSALSGRGLGEAMARPAHSTRMDSSRKSWSVWRSRIGTATAKILSQKNEPPETTGGPWYIVASEPKAASTRGENPIYKSAVTTIMNPRYEGKSKEF</sequence>
<feature type="region of interest" description="Disordered" evidence="1">
    <location>
        <begin position="35"/>
        <end position="69"/>
    </location>
</feature>
<accession>A0A8C4X1H7</accession>
<evidence type="ECO:0000313" key="3">
    <source>
        <dbReference type="Ensembl" id="ENSEBUP00000026561.1"/>
    </source>
</evidence>
<organism evidence="3 4">
    <name type="scientific">Eptatretus burgeri</name>
    <name type="common">Inshore hagfish</name>
    <dbReference type="NCBI Taxonomy" id="7764"/>
    <lineage>
        <taxon>Eukaryota</taxon>
        <taxon>Metazoa</taxon>
        <taxon>Chordata</taxon>
        <taxon>Craniata</taxon>
        <taxon>Vertebrata</taxon>
        <taxon>Cyclostomata</taxon>
        <taxon>Myxini</taxon>
        <taxon>Myxiniformes</taxon>
        <taxon>Myxinidae</taxon>
        <taxon>Eptatretinae</taxon>
        <taxon>Eptatretus</taxon>
    </lineage>
</organism>
<name>A0A8C4X1H7_EPTBU</name>
<dbReference type="Ensembl" id="ENSEBUT00000027136.1">
    <property type="protein sequence ID" value="ENSEBUP00000026561.1"/>
    <property type="gene ID" value="ENSEBUG00000016353.1"/>
</dbReference>
<reference evidence="3" key="1">
    <citation type="submission" date="2025-08" db="UniProtKB">
        <authorList>
            <consortium name="Ensembl"/>
        </authorList>
    </citation>
    <scope>IDENTIFICATION</scope>
</reference>
<feature type="domain" description="Integrin beta subunit cytoplasmic" evidence="2">
    <location>
        <begin position="174"/>
        <end position="193"/>
    </location>
</feature>
<dbReference type="Gene3D" id="1.20.5.630">
    <property type="entry name" value="Integrin beta subunit, cytoplasmic domain"/>
    <property type="match status" value="1"/>
</dbReference>
<feature type="compositionally biased region" description="Polar residues" evidence="1">
    <location>
        <begin position="47"/>
        <end position="64"/>
    </location>
</feature>
<evidence type="ECO:0000256" key="1">
    <source>
        <dbReference type="SAM" id="MobiDB-lite"/>
    </source>
</evidence>
<dbReference type="Pfam" id="PF08725">
    <property type="entry name" value="Integrin_b_cyt"/>
    <property type="match status" value="1"/>
</dbReference>
<evidence type="ECO:0000259" key="2">
    <source>
        <dbReference type="Pfam" id="PF08725"/>
    </source>
</evidence>
<dbReference type="InterPro" id="IPR014836">
    <property type="entry name" value="Integrin_bsu_cyt_dom"/>
</dbReference>
<proteinExistence type="predicted"/>
<dbReference type="AlphaFoldDB" id="A0A8C4X1H7"/>
<evidence type="ECO:0000313" key="4">
    <source>
        <dbReference type="Proteomes" id="UP000694388"/>
    </source>
</evidence>
<keyword evidence="4" id="KW-1185">Reference proteome</keyword>
<reference evidence="3" key="2">
    <citation type="submission" date="2025-09" db="UniProtKB">
        <authorList>
            <consortium name="Ensembl"/>
        </authorList>
    </citation>
    <scope>IDENTIFICATION</scope>
</reference>